<dbReference type="AlphaFoldDB" id="A0A9P0PY99"/>
<accession>A0A9P0PY99</accession>
<dbReference type="EMBL" id="CAKOFQ010007545">
    <property type="protein sequence ID" value="CAH2003529.1"/>
    <property type="molecule type" value="Genomic_DNA"/>
</dbReference>
<comment type="caution">
    <text evidence="4">The sequence shown here is derived from an EMBL/GenBank/DDBJ whole genome shotgun (WGS) entry which is preliminary data.</text>
</comment>
<dbReference type="OrthoDB" id="10265409at2759"/>
<feature type="chain" id="PRO_5040138135" description="UDENN domain-containing protein" evidence="2">
    <location>
        <begin position="26"/>
        <end position="331"/>
    </location>
</feature>
<dbReference type="PROSITE" id="PS50211">
    <property type="entry name" value="DENN"/>
    <property type="match status" value="1"/>
</dbReference>
<dbReference type="Pfam" id="PF08616">
    <property type="entry name" value="SPA"/>
    <property type="match status" value="1"/>
</dbReference>
<dbReference type="InterPro" id="IPR037516">
    <property type="entry name" value="Tripartite_DENN"/>
</dbReference>
<dbReference type="Proteomes" id="UP001152888">
    <property type="component" value="Unassembled WGS sequence"/>
</dbReference>
<dbReference type="InterPro" id="IPR043153">
    <property type="entry name" value="DENN_C"/>
</dbReference>
<dbReference type="GO" id="GO:0005085">
    <property type="term" value="F:guanyl-nucleotide exchange factor activity"/>
    <property type="evidence" value="ECO:0007669"/>
    <property type="project" value="InterPro"/>
</dbReference>
<gene>
    <name evidence="4" type="ORF">ACAOBT_LOCUS27466</name>
</gene>
<dbReference type="PANTHER" id="PTHR13677">
    <property type="entry name" value="LD41638P"/>
    <property type="match status" value="1"/>
</dbReference>
<keyword evidence="2" id="KW-0732">Signal</keyword>
<evidence type="ECO:0000256" key="1">
    <source>
        <dbReference type="ARBA" id="ARBA00007159"/>
    </source>
</evidence>
<keyword evidence="5" id="KW-1185">Reference proteome</keyword>
<evidence type="ECO:0000259" key="3">
    <source>
        <dbReference type="PROSITE" id="PS50211"/>
    </source>
</evidence>
<comment type="similarity">
    <text evidence="1">Belongs to the DENND6 family.</text>
</comment>
<evidence type="ECO:0000313" key="5">
    <source>
        <dbReference type="Proteomes" id="UP001152888"/>
    </source>
</evidence>
<feature type="domain" description="UDENN" evidence="3">
    <location>
        <begin position="1"/>
        <end position="245"/>
    </location>
</feature>
<organism evidence="4 5">
    <name type="scientific">Acanthoscelides obtectus</name>
    <name type="common">Bean weevil</name>
    <name type="synonym">Bruchus obtectus</name>
    <dbReference type="NCBI Taxonomy" id="200917"/>
    <lineage>
        <taxon>Eukaryota</taxon>
        <taxon>Metazoa</taxon>
        <taxon>Ecdysozoa</taxon>
        <taxon>Arthropoda</taxon>
        <taxon>Hexapoda</taxon>
        <taxon>Insecta</taxon>
        <taxon>Pterygota</taxon>
        <taxon>Neoptera</taxon>
        <taxon>Endopterygota</taxon>
        <taxon>Coleoptera</taxon>
        <taxon>Polyphaga</taxon>
        <taxon>Cucujiformia</taxon>
        <taxon>Chrysomeloidea</taxon>
        <taxon>Chrysomelidae</taxon>
        <taxon>Bruchinae</taxon>
        <taxon>Bruchini</taxon>
        <taxon>Acanthoscelides</taxon>
    </lineage>
</organism>
<reference evidence="4" key="1">
    <citation type="submission" date="2022-03" db="EMBL/GenBank/DDBJ databases">
        <authorList>
            <person name="Sayadi A."/>
        </authorList>
    </citation>
    <scope>NUCLEOTIDE SEQUENCE</scope>
</reference>
<dbReference type="InterPro" id="IPR024224">
    <property type="entry name" value="DENND6"/>
</dbReference>
<name>A0A9P0PY99_ACAOB</name>
<dbReference type="Gene3D" id="3.40.50.11500">
    <property type="match status" value="1"/>
</dbReference>
<dbReference type="PANTHER" id="PTHR13677:SF0">
    <property type="entry name" value="LD41638P"/>
    <property type="match status" value="1"/>
</dbReference>
<protein>
    <recommendedName>
        <fullName evidence="3">UDENN domain-containing protein</fullName>
    </recommendedName>
</protein>
<sequence length="331" mass="38120">MQSLLSHIHLLWELVITSEPIVIMASSPAHCSSMVLALTRIIHPLQYCGDYRPYFTIHDKEFKQFTSTIKRAPPVILGVTNPFFAKTLHHWPHTIRLNDDTGSVQRCKLKKTVPAKIIDYNPGIYTLYKPFLQKDKNIIKNLRMGVSSNRPYEAQSALLKRHLVELTHSFMIPLERYIASLMPLQKNISPFKAAPKPLPFDPERFFMTLESVGPQLTLSNTGIKGDWVGLYKKFFRSPNFKNWFNTRYTELTLKLQALQLEALSKADLKDWLQGRPEVEVIDMVLTMKNKISKCDQHDIPVSEDVKKHLSQRLNDIICALPDDLRNILNVS</sequence>
<evidence type="ECO:0000256" key="2">
    <source>
        <dbReference type="SAM" id="SignalP"/>
    </source>
</evidence>
<dbReference type="GO" id="GO:0055037">
    <property type="term" value="C:recycling endosome"/>
    <property type="evidence" value="ECO:0007669"/>
    <property type="project" value="TreeGrafter"/>
</dbReference>
<feature type="signal peptide" evidence="2">
    <location>
        <begin position="1"/>
        <end position="25"/>
    </location>
</feature>
<proteinExistence type="inferred from homology"/>
<evidence type="ECO:0000313" key="4">
    <source>
        <dbReference type="EMBL" id="CAH2003529.1"/>
    </source>
</evidence>